<keyword evidence="1" id="KW-0732">Signal</keyword>
<evidence type="ECO:0000256" key="1">
    <source>
        <dbReference type="SAM" id="SignalP"/>
    </source>
</evidence>
<dbReference type="Proteomes" id="UP001529085">
    <property type="component" value="Unassembled WGS sequence"/>
</dbReference>
<proteinExistence type="predicted"/>
<sequence>MKKKLTFLLLLICLTLTYGQTEFIKGEDNDAKQKINYVSNTAILENGDIIVLTIGKKQSQLSFKQYHALSHYDKDMKLIKQKDISKDFKGSVMGFSVKNNKVNIIVASPHELRMKSIKRYFCNIDDFSFEEQTLYESRTKEASRLSFNKDNSIMSLIIGDRNEKGFSVELNKAKKLLQYDSDFELMSNIELNDFYKGKRNINFNDIYSLDDGTILLLVKKYKNSKRSTCTYEIVRVTRDSQEVFKIDTKSKYVEDLKAFVDTNNIFFAGHYSEFTKEDEKKGFYISKFNLSNLKQESINISPFDSRYKDDLNKQILRKKFKQLNHVEISDFFVIKNSYFIINETTYSNTMTAEQRGLSNGQSMTIFYYGNIGINKFDFNGNLIDYDIIYKEKPSNYFLPRTSSAIKVNKNDNIYIYFNSSKVESEDGEIYKYNEDAPYLCYEFKYDYSMNKQVNSQEDFFFRHINSFFYNNDYLILLKSKKNNIGIQKIIPN</sequence>
<feature type="signal peptide" evidence="1">
    <location>
        <begin position="1"/>
        <end position="19"/>
    </location>
</feature>
<keyword evidence="3" id="KW-1185">Reference proteome</keyword>
<dbReference type="RefSeq" id="WP_278005076.1">
    <property type="nucleotide sequence ID" value="NZ_JARSBN010000003.1"/>
</dbReference>
<organism evidence="2 3">
    <name type="scientific">Winogradskyella marincola</name>
    <dbReference type="NCBI Taxonomy" id="3037795"/>
    <lineage>
        <taxon>Bacteria</taxon>
        <taxon>Pseudomonadati</taxon>
        <taxon>Bacteroidota</taxon>
        <taxon>Flavobacteriia</taxon>
        <taxon>Flavobacteriales</taxon>
        <taxon>Flavobacteriaceae</taxon>
        <taxon>Winogradskyella</taxon>
    </lineage>
</organism>
<feature type="chain" id="PRO_5045725550" evidence="1">
    <location>
        <begin position="20"/>
        <end position="492"/>
    </location>
</feature>
<name>A0ABT6G0R1_9FLAO</name>
<accession>A0ABT6G0R1</accession>
<evidence type="ECO:0000313" key="2">
    <source>
        <dbReference type="EMBL" id="MDG4715621.1"/>
    </source>
</evidence>
<reference evidence="2 3" key="1">
    <citation type="submission" date="2023-03" db="EMBL/GenBank/DDBJ databases">
        <title>Strain YYF002 represents a novel species in the genus Winogradskyella isolated from seawater.</title>
        <authorList>
            <person name="Fu Z.-Y."/>
        </authorList>
    </citation>
    <scope>NUCLEOTIDE SEQUENCE [LARGE SCALE GENOMIC DNA]</scope>
    <source>
        <strain evidence="2 3">YYF002</strain>
    </source>
</reference>
<evidence type="ECO:0000313" key="3">
    <source>
        <dbReference type="Proteomes" id="UP001529085"/>
    </source>
</evidence>
<dbReference type="EMBL" id="JARSBN010000003">
    <property type="protein sequence ID" value="MDG4715621.1"/>
    <property type="molecule type" value="Genomic_DNA"/>
</dbReference>
<protein>
    <submittedName>
        <fullName evidence="2">Uncharacterized protein</fullName>
    </submittedName>
</protein>
<gene>
    <name evidence="2" type="ORF">P7122_07050</name>
</gene>
<comment type="caution">
    <text evidence="2">The sequence shown here is derived from an EMBL/GenBank/DDBJ whole genome shotgun (WGS) entry which is preliminary data.</text>
</comment>